<evidence type="ECO:0000256" key="5">
    <source>
        <dbReference type="RuleBase" id="RU003345"/>
    </source>
</evidence>
<evidence type="ECO:0000256" key="2">
    <source>
        <dbReference type="ARBA" id="ARBA00023002"/>
    </source>
</evidence>
<keyword evidence="3" id="KW-0520">NAD</keyword>
<evidence type="ECO:0000256" key="1">
    <source>
        <dbReference type="ARBA" id="ARBA00009986"/>
    </source>
</evidence>
<evidence type="ECO:0000256" key="4">
    <source>
        <dbReference type="PROSITE-ProRule" id="PRU10007"/>
    </source>
</evidence>
<dbReference type="Gene3D" id="3.40.309.10">
    <property type="entry name" value="Aldehyde Dehydrogenase, Chain A, domain 2"/>
    <property type="match status" value="1"/>
</dbReference>
<dbReference type="Pfam" id="PF00171">
    <property type="entry name" value="Aldedh"/>
    <property type="match status" value="1"/>
</dbReference>
<dbReference type="SUPFAM" id="SSF53720">
    <property type="entry name" value="ALDH-like"/>
    <property type="match status" value="1"/>
</dbReference>
<dbReference type="FunFam" id="3.40.605.10:FF:000026">
    <property type="entry name" value="Aldehyde dehydrogenase, putative"/>
    <property type="match status" value="1"/>
</dbReference>
<dbReference type="RefSeq" id="WP_066790699.1">
    <property type="nucleotide sequence ID" value="NZ_LWQS01000090.1"/>
</dbReference>
<dbReference type="AlphaFoldDB" id="A0A178M0F9"/>
<evidence type="ECO:0000259" key="6">
    <source>
        <dbReference type="Pfam" id="PF00171"/>
    </source>
</evidence>
<feature type="active site" evidence="4">
    <location>
        <position position="263"/>
    </location>
</feature>
<dbReference type="EMBL" id="LWQS01000090">
    <property type="protein sequence ID" value="OAN41054.1"/>
    <property type="molecule type" value="Genomic_DNA"/>
</dbReference>
<gene>
    <name evidence="7" type="ORF">A6A03_19175</name>
</gene>
<protein>
    <submittedName>
        <fullName evidence="7">Aldehyde dehydrogenase</fullName>
    </submittedName>
</protein>
<dbReference type="Proteomes" id="UP000078287">
    <property type="component" value="Unassembled WGS sequence"/>
</dbReference>
<evidence type="ECO:0000313" key="8">
    <source>
        <dbReference type="Proteomes" id="UP000078287"/>
    </source>
</evidence>
<comment type="caution">
    <text evidence="7">The sequence shown here is derived from an EMBL/GenBank/DDBJ whole genome shotgun (WGS) entry which is preliminary data.</text>
</comment>
<dbReference type="InterPro" id="IPR016162">
    <property type="entry name" value="Ald_DH_N"/>
</dbReference>
<dbReference type="FunFam" id="3.40.309.10:FF:000012">
    <property type="entry name" value="Betaine aldehyde dehydrogenase"/>
    <property type="match status" value="1"/>
</dbReference>
<sequence>MRHEHSPEGLPHYDLYIDGDWQPASNGQTFTVFDPANGQPLATCASATHADVDRAIAAARAAFDQGPWPHTSPARRAEILHAIADALEARNFELAEIESRDAGVPLRKTTYNDITLGLEILRGCAEMARKHPYEPLPWTDLPSVSWNFVWREPIGVCAQIIPWNYAFCMAAWKLGPALATGNTVVFKPSSLAPLSTIAIFQTIHELNLLPKGVINLVLGPGGEVGEYLAAHPAVDKVAFTGSTEVGRKIMALAAPQIKRVTLELGGKNAMLVLPDADLDLVIDGVLWGAFYHSGQLCEAGSRLLLPRSLHDTVVERLVERVRGMKIGDPMDLETDLGPLISERQREKVERYIAIGREEGATVAIGGGRPLGEAFANGHYVEPTIFTGVRPEMRIAREEIFGPVLAVLAYDEIGEAIRIANDSIYGLAASVWSRDLQQALAVAQRIRAGTVWINEHHVLNPRAPFGGYRQSGFGREMGQYGLDEYTEVKHIHVDLMQRRQGRLWWDTLLPE</sequence>
<dbReference type="InterPro" id="IPR015590">
    <property type="entry name" value="Aldehyde_DH_dom"/>
</dbReference>
<keyword evidence="8" id="KW-1185">Reference proteome</keyword>
<feature type="domain" description="Aldehyde dehydrogenase" evidence="6">
    <location>
        <begin position="21"/>
        <end position="490"/>
    </location>
</feature>
<dbReference type="GO" id="GO:0016620">
    <property type="term" value="F:oxidoreductase activity, acting on the aldehyde or oxo group of donors, NAD or NADP as acceptor"/>
    <property type="evidence" value="ECO:0007669"/>
    <property type="project" value="InterPro"/>
</dbReference>
<dbReference type="InterPro" id="IPR016163">
    <property type="entry name" value="Ald_DH_C"/>
</dbReference>
<comment type="similarity">
    <text evidence="1 5">Belongs to the aldehyde dehydrogenase family.</text>
</comment>
<dbReference type="OrthoDB" id="9758906at2"/>
<proteinExistence type="inferred from homology"/>
<dbReference type="STRING" id="1707952.A6A03_19175"/>
<keyword evidence="2 5" id="KW-0560">Oxidoreductase</keyword>
<dbReference type="FunFam" id="3.40.605.10:FF:000007">
    <property type="entry name" value="NAD/NADP-dependent betaine aldehyde dehydrogenase"/>
    <property type="match status" value="1"/>
</dbReference>
<dbReference type="Gene3D" id="3.40.605.10">
    <property type="entry name" value="Aldehyde Dehydrogenase, Chain A, domain 1"/>
    <property type="match status" value="1"/>
</dbReference>
<dbReference type="PROSITE" id="PS00687">
    <property type="entry name" value="ALDEHYDE_DEHYDR_GLU"/>
    <property type="match status" value="1"/>
</dbReference>
<dbReference type="PANTHER" id="PTHR43860:SF2">
    <property type="entry name" value="BETAINE ALDEHYDE DEHYDROGENASE-RELATED"/>
    <property type="match status" value="1"/>
</dbReference>
<evidence type="ECO:0000256" key="3">
    <source>
        <dbReference type="ARBA" id="ARBA00023027"/>
    </source>
</evidence>
<dbReference type="PANTHER" id="PTHR43860">
    <property type="entry name" value="BETAINE ALDEHYDE DEHYDROGENASE"/>
    <property type="match status" value="1"/>
</dbReference>
<evidence type="ECO:0000313" key="7">
    <source>
        <dbReference type="EMBL" id="OAN41054.1"/>
    </source>
</evidence>
<dbReference type="InterPro" id="IPR016161">
    <property type="entry name" value="Ald_DH/histidinol_DH"/>
</dbReference>
<name>A0A178M0F9_9CHLR</name>
<reference evidence="7 8" key="1">
    <citation type="submission" date="2016-04" db="EMBL/GenBank/DDBJ databases">
        <title>Chloroflexus islandicus sp. nov., a thermophilic filamentous anoxygenic phototrophic bacterium from geyser Strokkur (Iceland).</title>
        <authorList>
            <person name="Gaisin V.A."/>
            <person name="Kalashnikov A.M."/>
            <person name="Sukhacheva M.V."/>
            <person name="Grouzdev D.S."/>
            <person name="Ivanov T.M."/>
            <person name="Kuznetsov B."/>
            <person name="Gorlenko V.M."/>
        </authorList>
    </citation>
    <scope>NUCLEOTIDE SEQUENCE [LARGE SCALE GENOMIC DNA]</scope>
    <source>
        <strain evidence="8">isl-2</strain>
    </source>
</reference>
<accession>A0A178M0F9</accession>
<organism evidence="7 8">
    <name type="scientific">Chloroflexus islandicus</name>
    <dbReference type="NCBI Taxonomy" id="1707952"/>
    <lineage>
        <taxon>Bacteria</taxon>
        <taxon>Bacillati</taxon>
        <taxon>Chloroflexota</taxon>
        <taxon>Chloroflexia</taxon>
        <taxon>Chloroflexales</taxon>
        <taxon>Chloroflexineae</taxon>
        <taxon>Chloroflexaceae</taxon>
        <taxon>Chloroflexus</taxon>
    </lineage>
</organism>
<dbReference type="InterPro" id="IPR029510">
    <property type="entry name" value="Ald_DH_CS_GLU"/>
</dbReference>